<evidence type="ECO:0000313" key="2">
    <source>
        <dbReference type="Proteomes" id="UP000269301"/>
    </source>
</evidence>
<comment type="caution">
    <text evidence="1">The sequence shown here is derived from an EMBL/GenBank/DDBJ whole genome shotgun (WGS) entry which is preliminary data.</text>
</comment>
<dbReference type="AlphaFoldDB" id="A0A495A0D8"/>
<dbReference type="Gene3D" id="3.40.50.720">
    <property type="entry name" value="NAD(P)-binding Rossmann-like Domain"/>
    <property type="match status" value="1"/>
</dbReference>
<dbReference type="InterPro" id="IPR002347">
    <property type="entry name" value="SDR_fam"/>
</dbReference>
<dbReference type="NCBIfam" id="NF006168">
    <property type="entry name" value="PRK08309.1"/>
    <property type="match status" value="1"/>
</dbReference>
<dbReference type="OrthoDB" id="7922774at2"/>
<name>A0A495A0D8_9BACI</name>
<dbReference type="Proteomes" id="UP000269301">
    <property type="component" value="Unassembled WGS sequence"/>
</dbReference>
<evidence type="ECO:0000313" key="1">
    <source>
        <dbReference type="EMBL" id="RKQ32732.1"/>
    </source>
</evidence>
<dbReference type="EMBL" id="RBZP01000009">
    <property type="protein sequence ID" value="RKQ32732.1"/>
    <property type="molecule type" value="Genomic_DNA"/>
</dbReference>
<dbReference type="Pfam" id="PF00106">
    <property type="entry name" value="adh_short"/>
    <property type="match status" value="1"/>
</dbReference>
<reference evidence="1 2" key="1">
    <citation type="journal article" date="2016" name="Int. J. Syst. Evol. Microbiol.">
        <title>Oceanobacillus halophilus sp. nov., a novel moderately halophilic bacterium from a hypersaline lake.</title>
        <authorList>
            <person name="Amoozegar M.A."/>
            <person name="Bagheri M."/>
            <person name="Makhdoumi A."/>
            <person name="Nikou M.M."/>
            <person name="Fazeli S.A.S."/>
            <person name="Schumann P."/>
            <person name="Sproer C."/>
            <person name="Sanchez-Porro C."/>
            <person name="Ventosa A."/>
        </authorList>
    </citation>
    <scope>NUCLEOTIDE SEQUENCE [LARGE SCALE GENOMIC DNA]</scope>
    <source>
        <strain evidence="1 2">DSM 23996</strain>
    </source>
</reference>
<dbReference type="SUPFAM" id="SSF51735">
    <property type="entry name" value="NAD(P)-binding Rossmann-fold domains"/>
    <property type="match status" value="1"/>
</dbReference>
<sequence>MKHVLVIGGTGMLSDVCLWLVNQNYQVSVIGRNPEKMQRLVNSTTVSSQLTPVLVDYTNYEALKQNLLQIQEQNGPFDMVVAWIHGTDLSIWQTLFHSIPMSKNSILYHVNGSRTNLEKVKRKLNVPKNISYHQIKLGFIVENAQSRWLTHEEISNGIIQAIEGNNHKKIIGVLEPWDKRP</sequence>
<dbReference type="InterPro" id="IPR036291">
    <property type="entry name" value="NAD(P)-bd_dom_sf"/>
</dbReference>
<accession>A0A495A0D8</accession>
<gene>
    <name evidence="1" type="ORF">D8M06_12130</name>
</gene>
<organism evidence="1 2">
    <name type="scientific">Oceanobacillus halophilus</name>
    <dbReference type="NCBI Taxonomy" id="930130"/>
    <lineage>
        <taxon>Bacteria</taxon>
        <taxon>Bacillati</taxon>
        <taxon>Bacillota</taxon>
        <taxon>Bacilli</taxon>
        <taxon>Bacillales</taxon>
        <taxon>Bacillaceae</taxon>
        <taxon>Oceanobacillus</taxon>
    </lineage>
</organism>
<dbReference type="RefSeq" id="WP_121204728.1">
    <property type="nucleotide sequence ID" value="NZ_RBZP01000009.1"/>
</dbReference>
<proteinExistence type="predicted"/>
<keyword evidence="2" id="KW-1185">Reference proteome</keyword>
<protein>
    <submittedName>
        <fullName evidence="1">SDR family NAD(P)-dependent oxidoreductase</fullName>
    </submittedName>
</protein>